<evidence type="ECO:0000256" key="1">
    <source>
        <dbReference type="SAM" id="MobiDB-lite"/>
    </source>
</evidence>
<sequence>MTHSTIRRVGAAAVALTAAVGAAMAVPAGAEAAAGAKGRFFVETGFPRTVPVRTGGNGAQFRALSLQIVSPGHRELDGVRVAVDATGVKGFGELAQPAHGCVWTRSDHLHETCTLGNLPGGFANFLVGVRATTAAKAGQSGQVVFKVTSSNATEEVFGNVPDRVAVTVADGPDIAVRDLGATYRVKPGRNDALPISITNVGSGVATDPVVFVRDEYGAMTLLGNHSNCVYASESGKRLGAYCDFPGVTLQPGQTMSLSDPFTLAVPKGSHGDEVQYGADLAGADWIGVPDGKPGTGAPVTLVPGGTPAGAASPRVAAAGDIDPYNGLYYTNLDTGLTADIAAVTSSVRTVVGRSAAITVAVKNTGTVPYSSKVQVGGGLTGTVGAYLYVPAGVTVLSMPKGCHPEQSGPDAVGAERAEAAPQALGYACVTAAALAPRHTVAWRFVVKAAKPVTAAPFEVVTLGPESPAANPADDHRWATFTASKPTRRA</sequence>
<feature type="chain" id="PRO_5039186140" evidence="2">
    <location>
        <begin position="26"/>
        <end position="489"/>
    </location>
</feature>
<reference evidence="4" key="1">
    <citation type="submission" date="2016-10" db="EMBL/GenBank/DDBJ databases">
        <authorList>
            <person name="Varghese N."/>
        </authorList>
    </citation>
    <scope>NUCLEOTIDE SEQUENCE [LARGE SCALE GENOMIC DNA]</scope>
    <source>
        <strain evidence="4">DSM 45096 / BCRC 16803 / CGMCC 4.1857 / CIP 109030 / JCM 12277 / KCTC 19219 / NBRC 100920 / 33214</strain>
    </source>
</reference>
<keyword evidence="4" id="KW-1185">Reference proteome</keyword>
<dbReference type="Proteomes" id="UP000183015">
    <property type="component" value="Unassembled WGS sequence"/>
</dbReference>
<dbReference type="eggNOG" id="ENOG5031ZK2">
    <property type="taxonomic scope" value="Bacteria"/>
</dbReference>
<accession>A0A1H7Q1A4</accession>
<gene>
    <name evidence="3" type="ORF">SAMN05414137_108222</name>
</gene>
<feature type="compositionally biased region" description="Polar residues" evidence="1">
    <location>
        <begin position="480"/>
        <end position="489"/>
    </location>
</feature>
<dbReference type="EMBL" id="FOAZ01000008">
    <property type="protein sequence ID" value="SEL41508.1"/>
    <property type="molecule type" value="Genomic_DNA"/>
</dbReference>
<feature type="region of interest" description="Disordered" evidence="1">
    <location>
        <begin position="467"/>
        <end position="489"/>
    </location>
</feature>
<proteinExistence type="predicted"/>
<dbReference type="OrthoDB" id="4336829at2"/>
<keyword evidence="2" id="KW-0732">Signal</keyword>
<dbReference type="STRING" id="235985.SAMN05414137_108222"/>
<feature type="signal peptide" evidence="2">
    <location>
        <begin position="1"/>
        <end position="25"/>
    </location>
</feature>
<evidence type="ECO:0000313" key="3">
    <source>
        <dbReference type="EMBL" id="SEL41508.1"/>
    </source>
</evidence>
<name>A0A1H7Q1A4_STRJI</name>
<evidence type="ECO:0000313" key="4">
    <source>
        <dbReference type="Proteomes" id="UP000183015"/>
    </source>
</evidence>
<protein>
    <submittedName>
        <fullName evidence="3">Uncharacterized protein</fullName>
    </submittedName>
</protein>
<organism evidence="3 4">
    <name type="scientific">Streptacidiphilus jiangxiensis</name>
    <dbReference type="NCBI Taxonomy" id="235985"/>
    <lineage>
        <taxon>Bacteria</taxon>
        <taxon>Bacillati</taxon>
        <taxon>Actinomycetota</taxon>
        <taxon>Actinomycetes</taxon>
        <taxon>Kitasatosporales</taxon>
        <taxon>Streptomycetaceae</taxon>
        <taxon>Streptacidiphilus</taxon>
    </lineage>
</organism>
<dbReference type="AlphaFoldDB" id="A0A1H7Q1A4"/>
<evidence type="ECO:0000256" key="2">
    <source>
        <dbReference type="SAM" id="SignalP"/>
    </source>
</evidence>
<dbReference type="RefSeq" id="WP_042452139.1">
    <property type="nucleotide sequence ID" value="NZ_BBPN01000024.1"/>
</dbReference>